<keyword evidence="2" id="KW-0813">Transport</keyword>
<keyword evidence="5" id="KW-0067">ATP-binding</keyword>
<feature type="transmembrane region" description="Helical" evidence="8">
    <location>
        <begin position="179"/>
        <end position="196"/>
    </location>
</feature>
<protein>
    <submittedName>
        <fullName evidence="11">Multidrug ABC transporter</fullName>
    </submittedName>
</protein>
<feature type="transmembrane region" description="Helical" evidence="8">
    <location>
        <begin position="73"/>
        <end position="92"/>
    </location>
</feature>
<dbReference type="InterPro" id="IPR003593">
    <property type="entry name" value="AAA+_ATPase"/>
</dbReference>
<evidence type="ECO:0000256" key="1">
    <source>
        <dbReference type="ARBA" id="ARBA00004651"/>
    </source>
</evidence>
<sequence length="597" mass="66148">MNAILYFVKQIHGYAGKGLYINMLAMAGIGLLEGVGILLLIPMIAMTGIVQLETAGTPVAGLFQFIESIPPSTGLPIILGIFVLISIVQNLLQKVIQVKNAEIQQGFFRHMRVETYESLLHANWNYFIKIRKSDLINVLTAELARASSGTSSFLQFLASLVFTVIQIGLAFWLSPSITVFILLFGIILLFFSRTFLRRSMSLGSRNYELGKRYMAGITDQINGIKDIKSNTLEDSRLDWYRGITDQIRNEQVAYTKLKTTSQLYYKVASAVLIAVFIFVAISLFHAQAAQLLLIIVIFGRLWPKVTGIQGSLEQLATNIPAFRAVMAMQQECRNAEEFRASGDKSIPALKVKNGITCRNVMFRYNKDAEKLALNDVSTYIPANQMTAVVGRSGAGKSTLIDLLMGLNQPESGEVLFDGKPLTSETLVSLRKAISYVPQDPFLFNATIRENMMLMKPDATEEEIWEALAFSSAAEFVEKLDDGLDSLIGDRGIRLSGGERQRLVLARAILRQPSILVLDEATSALDTENEKKIQAAIDRLKGKMTIVVIAHRLSTIRNADQVIVLEDGKVIQNGEYTKLAGDKSGVFKSLLRNQMQAT</sequence>
<dbReference type="EMBL" id="PDOF01000002">
    <property type="protein sequence ID" value="PYZ96969.1"/>
    <property type="molecule type" value="Genomic_DNA"/>
</dbReference>
<evidence type="ECO:0000256" key="7">
    <source>
        <dbReference type="ARBA" id="ARBA00023136"/>
    </source>
</evidence>
<dbReference type="InterPro" id="IPR039421">
    <property type="entry name" value="Type_1_exporter"/>
</dbReference>
<dbReference type="AlphaFoldDB" id="A0A2W0HJH0"/>
<keyword evidence="4" id="KW-0547">Nucleotide-binding</keyword>
<dbReference type="GO" id="GO:0005524">
    <property type="term" value="F:ATP binding"/>
    <property type="evidence" value="ECO:0007669"/>
    <property type="project" value="UniProtKB-KW"/>
</dbReference>
<dbReference type="RefSeq" id="WP_110520910.1">
    <property type="nucleotide sequence ID" value="NZ_PDOF01000002.1"/>
</dbReference>
<keyword evidence="3 8" id="KW-0812">Transmembrane</keyword>
<comment type="subcellular location">
    <subcellularLocation>
        <location evidence="1">Cell membrane</location>
        <topology evidence="1">Multi-pass membrane protein</topology>
    </subcellularLocation>
</comment>
<dbReference type="Pfam" id="PF00664">
    <property type="entry name" value="ABC_membrane"/>
    <property type="match status" value="1"/>
</dbReference>
<dbReference type="InterPro" id="IPR003439">
    <property type="entry name" value="ABC_transporter-like_ATP-bd"/>
</dbReference>
<comment type="caution">
    <text evidence="11">The sequence shown here is derived from an EMBL/GenBank/DDBJ whole genome shotgun (WGS) entry which is preliminary data.</text>
</comment>
<dbReference type="Gene3D" id="3.40.50.300">
    <property type="entry name" value="P-loop containing nucleotide triphosphate hydrolases"/>
    <property type="match status" value="1"/>
</dbReference>
<evidence type="ECO:0000256" key="2">
    <source>
        <dbReference type="ARBA" id="ARBA00022448"/>
    </source>
</evidence>
<dbReference type="InterPro" id="IPR027417">
    <property type="entry name" value="P-loop_NTPase"/>
</dbReference>
<gene>
    <name evidence="11" type="ORF">CR205_14955</name>
</gene>
<dbReference type="SUPFAM" id="SSF90123">
    <property type="entry name" value="ABC transporter transmembrane region"/>
    <property type="match status" value="1"/>
</dbReference>
<dbReference type="SMART" id="SM00382">
    <property type="entry name" value="AAA"/>
    <property type="match status" value="1"/>
</dbReference>
<feature type="transmembrane region" description="Helical" evidence="8">
    <location>
        <begin position="153"/>
        <end position="173"/>
    </location>
</feature>
<dbReference type="GO" id="GO:0005886">
    <property type="term" value="C:plasma membrane"/>
    <property type="evidence" value="ECO:0007669"/>
    <property type="project" value="UniProtKB-SubCell"/>
</dbReference>
<dbReference type="GO" id="GO:0016887">
    <property type="term" value="F:ATP hydrolysis activity"/>
    <property type="evidence" value="ECO:0007669"/>
    <property type="project" value="InterPro"/>
</dbReference>
<dbReference type="InterPro" id="IPR011527">
    <property type="entry name" value="ABC1_TM_dom"/>
</dbReference>
<evidence type="ECO:0000313" key="12">
    <source>
        <dbReference type="Proteomes" id="UP000248066"/>
    </source>
</evidence>
<dbReference type="InterPro" id="IPR036640">
    <property type="entry name" value="ABC1_TM_sf"/>
</dbReference>
<evidence type="ECO:0000313" key="11">
    <source>
        <dbReference type="EMBL" id="PYZ96969.1"/>
    </source>
</evidence>
<evidence type="ECO:0000256" key="5">
    <source>
        <dbReference type="ARBA" id="ARBA00022840"/>
    </source>
</evidence>
<dbReference type="PROSITE" id="PS50929">
    <property type="entry name" value="ABC_TM1F"/>
    <property type="match status" value="1"/>
</dbReference>
<feature type="domain" description="ABC transmembrane type-1" evidence="10">
    <location>
        <begin position="23"/>
        <end position="317"/>
    </location>
</feature>
<dbReference type="PANTHER" id="PTHR43394:SF1">
    <property type="entry name" value="ATP-BINDING CASSETTE SUB-FAMILY B MEMBER 10, MITOCHONDRIAL"/>
    <property type="match status" value="1"/>
</dbReference>
<keyword evidence="6 8" id="KW-1133">Transmembrane helix</keyword>
<dbReference type="PANTHER" id="PTHR43394">
    <property type="entry name" value="ATP-DEPENDENT PERMEASE MDL1, MITOCHONDRIAL"/>
    <property type="match status" value="1"/>
</dbReference>
<evidence type="ECO:0000259" key="9">
    <source>
        <dbReference type="PROSITE" id="PS50893"/>
    </source>
</evidence>
<dbReference type="PROSITE" id="PS50893">
    <property type="entry name" value="ABC_TRANSPORTER_2"/>
    <property type="match status" value="1"/>
</dbReference>
<dbReference type="SUPFAM" id="SSF52540">
    <property type="entry name" value="P-loop containing nucleoside triphosphate hydrolases"/>
    <property type="match status" value="1"/>
</dbReference>
<name>A0A2W0HJH0_9BACI</name>
<dbReference type="PROSITE" id="PS00211">
    <property type="entry name" value="ABC_TRANSPORTER_1"/>
    <property type="match status" value="1"/>
</dbReference>
<evidence type="ECO:0000256" key="6">
    <source>
        <dbReference type="ARBA" id="ARBA00022989"/>
    </source>
</evidence>
<dbReference type="Pfam" id="PF00005">
    <property type="entry name" value="ABC_tran"/>
    <property type="match status" value="1"/>
</dbReference>
<evidence type="ECO:0000256" key="4">
    <source>
        <dbReference type="ARBA" id="ARBA00022741"/>
    </source>
</evidence>
<dbReference type="GO" id="GO:0005737">
    <property type="term" value="C:cytoplasm"/>
    <property type="evidence" value="ECO:0007669"/>
    <property type="project" value="UniProtKB-ARBA"/>
</dbReference>
<reference evidence="11 12" key="1">
    <citation type="submission" date="2017-10" db="EMBL/GenBank/DDBJ databases">
        <title>Bacillus sp. nov., a halophilic bacterium isolated from a Yangshapao Lake.</title>
        <authorList>
            <person name="Wang H."/>
        </authorList>
    </citation>
    <scope>NUCLEOTIDE SEQUENCE [LARGE SCALE GENOMIC DNA]</scope>
    <source>
        <strain evidence="11 12">YSP-3</strain>
    </source>
</reference>
<dbReference type="OrthoDB" id="9770415at2"/>
<keyword evidence="7 8" id="KW-0472">Membrane</keyword>
<organism evidence="11 12">
    <name type="scientific">Alteribacter lacisalsi</name>
    <dbReference type="NCBI Taxonomy" id="2045244"/>
    <lineage>
        <taxon>Bacteria</taxon>
        <taxon>Bacillati</taxon>
        <taxon>Bacillota</taxon>
        <taxon>Bacilli</taxon>
        <taxon>Bacillales</taxon>
        <taxon>Bacillaceae</taxon>
        <taxon>Alteribacter</taxon>
    </lineage>
</organism>
<evidence type="ECO:0000256" key="3">
    <source>
        <dbReference type="ARBA" id="ARBA00022692"/>
    </source>
</evidence>
<evidence type="ECO:0000259" key="10">
    <source>
        <dbReference type="PROSITE" id="PS50929"/>
    </source>
</evidence>
<keyword evidence="12" id="KW-1185">Reference proteome</keyword>
<accession>A0A2W0HJH0</accession>
<feature type="transmembrane region" description="Helical" evidence="8">
    <location>
        <begin position="263"/>
        <end position="284"/>
    </location>
</feature>
<dbReference type="Proteomes" id="UP000248066">
    <property type="component" value="Unassembled WGS sequence"/>
</dbReference>
<feature type="transmembrane region" description="Helical" evidence="8">
    <location>
        <begin position="20"/>
        <end position="45"/>
    </location>
</feature>
<proteinExistence type="predicted"/>
<dbReference type="FunFam" id="3.40.50.300:FF:000604">
    <property type="entry name" value="ABC transporter B family member 28"/>
    <property type="match status" value="1"/>
</dbReference>
<dbReference type="InterPro" id="IPR017871">
    <property type="entry name" value="ABC_transporter-like_CS"/>
</dbReference>
<dbReference type="GO" id="GO:0015421">
    <property type="term" value="F:ABC-type oligopeptide transporter activity"/>
    <property type="evidence" value="ECO:0007669"/>
    <property type="project" value="TreeGrafter"/>
</dbReference>
<dbReference type="Gene3D" id="1.20.1560.10">
    <property type="entry name" value="ABC transporter type 1, transmembrane domain"/>
    <property type="match status" value="1"/>
</dbReference>
<evidence type="ECO:0000256" key="8">
    <source>
        <dbReference type="SAM" id="Phobius"/>
    </source>
</evidence>
<feature type="domain" description="ABC transporter" evidence="9">
    <location>
        <begin position="355"/>
        <end position="591"/>
    </location>
</feature>